<evidence type="ECO:0000256" key="2">
    <source>
        <dbReference type="ARBA" id="ARBA00022679"/>
    </source>
</evidence>
<gene>
    <name evidence="7" type="ORF">VITISV_022263</name>
</gene>
<reference evidence="7" key="1">
    <citation type="journal article" date="2007" name="PLoS ONE">
        <title>The first genome sequence of an elite grapevine cultivar (Pinot noir Vitis vinifera L.): coping with a highly heterozygous genome.</title>
        <authorList>
            <person name="Velasco R."/>
            <person name="Zharkikh A."/>
            <person name="Troggio M."/>
            <person name="Cartwright D.A."/>
            <person name="Cestaro A."/>
            <person name="Pruss D."/>
            <person name="Pindo M."/>
            <person name="FitzGerald L.M."/>
            <person name="Vezzulli S."/>
            <person name="Reid J."/>
            <person name="Malacarne G."/>
            <person name="Iliev D."/>
            <person name="Coppola G."/>
            <person name="Wardell B."/>
            <person name="Micheletti D."/>
            <person name="Macalma T."/>
            <person name="Facci M."/>
            <person name="Mitchell J.T."/>
            <person name="Perazzolli M."/>
            <person name="Eldredge G."/>
            <person name="Gatto P."/>
            <person name="Oyzerski R."/>
            <person name="Moretto M."/>
            <person name="Gutin N."/>
            <person name="Stefanini M."/>
            <person name="Chen Y."/>
            <person name="Segala C."/>
            <person name="Davenport C."/>
            <person name="Dematte L."/>
            <person name="Mraz A."/>
            <person name="Battilana J."/>
            <person name="Stormo K."/>
            <person name="Costa F."/>
            <person name="Tao Q."/>
            <person name="Si-Ammour A."/>
            <person name="Harkins T."/>
            <person name="Lackey A."/>
            <person name="Perbost C."/>
            <person name="Taillon B."/>
            <person name="Stella A."/>
            <person name="Solovyev V."/>
            <person name="Fawcett J.A."/>
            <person name="Sterck L."/>
            <person name="Vandepoele K."/>
            <person name="Grando S.M."/>
            <person name="Toppo S."/>
            <person name="Moser C."/>
            <person name="Lanchbury J."/>
            <person name="Bogden R."/>
            <person name="Skolnick M."/>
            <person name="Sgaramella V."/>
            <person name="Bhatnagar S.K."/>
            <person name="Fontana P."/>
            <person name="Gutin A."/>
            <person name="Van de Peer Y."/>
            <person name="Salamini F."/>
            <person name="Viola R."/>
        </authorList>
    </citation>
    <scope>NUCLEOTIDE SEQUENCE</scope>
</reference>
<dbReference type="InterPro" id="IPR046341">
    <property type="entry name" value="SET_dom_sf"/>
</dbReference>
<keyword evidence="5" id="KW-0804">Transcription</keyword>
<dbReference type="SMART" id="SM01114">
    <property type="entry name" value="CXC"/>
    <property type="match status" value="1"/>
</dbReference>
<dbReference type="Gene3D" id="2.170.270.10">
    <property type="entry name" value="SET domain"/>
    <property type="match status" value="1"/>
</dbReference>
<protein>
    <recommendedName>
        <fullName evidence="6">CXC domain-containing protein</fullName>
    </recommendedName>
</protein>
<keyword evidence="2" id="KW-0808">Transferase</keyword>
<proteinExistence type="predicted"/>
<dbReference type="GO" id="GO:0032259">
    <property type="term" value="P:methylation"/>
    <property type="evidence" value="ECO:0007669"/>
    <property type="project" value="UniProtKB-KW"/>
</dbReference>
<evidence type="ECO:0000256" key="5">
    <source>
        <dbReference type="ARBA" id="ARBA00023163"/>
    </source>
</evidence>
<dbReference type="Pfam" id="PF18264">
    <property type="entry name" value="preSET_CXC"/>
    <property type="match status" value="1"/>
</dbReference>
<dbReference type="GO" id="GO:0042054">
    <property type="term" value="F:histone methyltransferase activity"/>
    <property type="evidence" value="ECO:0007669"/>
    <property type="project" value="InterPro"/>
</dbReference>
<dbReference type="SUPFAM" id="SSF51621">
    <property type="entry name" value="Phosphoenolpyruvate/pyruvate domain"/>
    <property type="match status" value="1"/>
</dbReference>
<dbReference type="InterPro" id="IPR015813">
    <property type="entry name" value="Pyrv/PenolPyrv_kinase-like_dom"/>
</dbReference>
<dbReference type="InterPro" id="IPR033467">
    <property type="entry name" value="Tesmin/TSO1-like_CXC"/>
</dbReference>
<organism evidence="7">
    <name type="scientific">Vitis vinifera</name>
    <name type="common">Grape</name>
    <dbReference type="NCBI Taxonomy" id="29760"/>
    <lineage>
        <taxon>Eukaryota</taxon>
        <taxon>Viridiplantae</taxon>
        <taxon>Streptophyta</taxon>
        <taxon>Embryophyta</taxon>
        <taxon>Tracheophyta</taxon>
        <taxon>Spermatophyta</taxon>
        <taxon>Magnoliopsida</taxon>
        <taxon>eudicotyledons</taxon>
        <taxon>Gunneridae</taxon>
        <taxon>Pentapetalae</taxon>
        <taxon>rosids</taxon>
        <taxon>Vitales</taxon>
        <taxon>Vitaceae</taxon>
        <taxon>Viteae</taxon>
        <taxon>Vitis</taxon>
    </lineage>
</organism>
<dbReference type="InterPro" id="IPR045318">
    <property type="entry name" value="EZH1/2-like"/>
</dbReference>
<dbReference type="Pfam" id="PF02896">
    <property type="entry name" value="PEP-utilizers_C"/>
    <property type="match status" value="1"/>
</dbReference>
<keyword evidence="3" id="KW-0949">S-adenosyl-L-methionine</keyword>
<dbReference type="InterPro" id="IPR040442">
    <property type="entry name" value="Pyrv_kinase-like_dom_sf"/>
</dbReference>
<dbReference type="PANTHER" id="PTHR45747:SF4">
    <property type="entry name" value="HISTONE-LYSINE N-METHYLTRANSFERASE E(Z)"/>
    <property type="match status" value="1"/>
</dbReference>
<evidence type="ECO:0000256" key="1">
    <source>
        <dbReference type="ARBA" id="ARBA00022603"/>
    </source>
</evidence>
<name>A5BZD1_VITVI</name>
<dbReference type="ExpressionAtlas" id="A5BZD1">
    <property type="expression patterns" value="baseline and differential"/>
</dbReference>
<keyword evidence="4" id="KW-0805">Transcription regulation</keyword>
<dbReference type="InterPro" id="IPR026489">
    <property type="entry name" value="CXC_dom"/>
</dbReference>
<dbReference type="InterPro" id="IPR036921">
    <property type="entry name" value="PurM-like_N_sf"/>
</dbReference>
<dbReference type="Gene3D" id="3.20.20.60">
    <property type="entry name" value="Phosphoenolpyruvate-binding domains"/>
    <property type="match status" value="1"/>
</dbReference>
<accession>A5BZD1</accession>
<evidence type="ECO:0000256" key="4">
    <source>
        <dbReference type="ARBA" id="ARBA00023015"/>
    </source>
</evidence>
<evidence type="ECO:0000259" key="6">
    <source>
        <dbReference type="PROSITE" id="PS51633"/>
    </source>
</evidence>
<dbReference type="AlphaFoldDB" id="A5BZD1"/>
<evidence type="ECO:0000313" key="7">
    <source>
        <dbReference type="EMBL" id="CAN66175.1"/>
    </source>
</evidence>
<keyword evidence="1" id="KW-0489">Methyltransferase</keyword>
<dbReference type="PROSITE" id="PS51633">
    <property type="entry name" value="CXC"/>
    <property type="match status" value="1"/>
</dbReference>
<sequence>MANADTPDDDLTARNNGAQGVGLCRTEHMFFASDERMKGELWISLFMNGKVIFKTEKYEERLKPPLQRNSLDGAAVKRGSGALPEGFVVAEILAPNLEKTSLSLHIQETTATVLTAAFTSKKARVEIVKVCEQCACLLNGTCCEKYCGCPKSCKDRFRGCHCAKGQCRSRQYLCFAADRECEPDVCRNCWISCGEAGYCVGSLNIEGFYAPWGDPSFTYLSNLASSLQILVDDSSGASDCRNEFGEPLIQSYARTIGMKLLSEERREWLMPIMQGLGGLITST</sequence>
<dbReference type="SUPFAM" id="SSF55326">
    <property type="entry name" value="PurM N-terminal domain-like"/>
    <property type="match status" value="1"/>
</dbReference>
<dbReference type="InterPro" id="IPR000121">
    <property type="entry name" value="PEP_util_C"/>
</dbReference>
<dbReference type="EMBL" id="AM476689">
    <property type="protein sequence ID" value="CAN66175.1"/>
    <property type="molecule type" value="Genomic_DNA"/>
</dbReference>
<dbReference type="InterPro" id="IPR041355">
    <property type="entry name" value="Pre-SET_CXC"/>
</dbReference>
<feature type="domain" description="CXC" evidence="6">
    <location>
        <begin position="99"/>
        <end position="206"/>
    </location>
</feature>
<dbReference type="PANTHER" id="PTHR45747">
    <property type="entry name" value="HISTONE-LYSINE N-METHYLTRANSFERASE E(Z)"/>
    <property type="match status" value="1"/>
</dbReference>
<dbReference type="GO" id="GO:0016772">
    <property type="term" value="F:transferase activity, transferring phosphorus-containing groups"/>
    <property type="evidence" value="ECO:0007669"/>
    <property type="project" value="InterPro"/>
</dbReference>
<evidence type="ECO:0000256" key="3">
    <source>
        <dbReference type="ARBA" id="ARBA00022691"/>
    </source>
</evidence>